<dbReference type="GO" id="GO:0015095">
    <property type="term" value="F:magnesium ion transmembrane transporter activity"/>
    <property type="evidence" value="ECO:0007669"/>
    <property type="project" value="InterPro"/>
</dbReference>
<feature type="transmembrane region" description="Helical" evidence="5">
    <location>
        <begin position="182"/>
        <end position="202"/>
    </location>
</feature>
<dbReference type="Pfam" id="PF05653">
    <property type="entry name" value="Mg_trans_NIPA"/>
    <property type="match status" value="1"/>
</dbReference>
<dbReference type="InterPro" id="IPR037185">
    <property type="entry name" value="EmrE-like"/>
</dbReference>
<dbReference type="SUPFAM" id="SSF103481">
    <property type="entry name" value="Multidrug resistance efflux transporter EmrE"/>
    <property type="match status" value="1"/>
</dbReference>
<dbReference type="EMBL" id="CAIX01000539">
    <property type="protein sequence ID" value="CCI50505.1"/>
    <property type="molecule type" value="Genomic_DNA"/>
</dbReference>
<feature type="transmembrane region" description="Helical" evidence="5">
    <location>
        <begin position="154"/>
        <end position="175"/>
    </location>
</feature>
<accession>A0A024GU94</accession>
<keyword evidence="2 5" id="KW-0812">Transmembrane</keyword>
<evidence type="ECO:0008006" key="8">
    <source>
        <dbReference type="Google" id="ProtNLM"/>
    </source>
</evidence>
<evidence type="ECO:0000256" key="3">
    <source>
        <dbReference type="ARBA" id="ARBA00022989"/>
    </source>
</evidence>
<organism evidence="6 7">
    <name type="scientific">Albugo candida</name>
    <dbReference type="NCBI Taxonomy" id="65357"/>
    <lineage>
        <taxon>Eukaryota</taxon>
        <taxon>Sar</taxon>
        <taxon>Stramenopiles</taxon>
        <taxon>Oomycota</taxon>
        <taxon>Peronosporomycetes</taxon>
        <taxon>Albuginales</taxon>
        <taxon>Albuginaceae</taxon>
        <taxon>Albugo</taxon>
    </lineage>
</organism>
<dbReference type="InterPro" id="IPR008521">
    <property type="entry name" value="Mg_trans_NIPA"/>
</dbReference>
<dbReference type="PANTHER" id="PTHR12570">
    <property type="match status" value="1"/>
</dbReference>
<dbReference type="GO" id="GO:0016020">
    <property type="term" value="C:membrane"/>
    <property type="evidence" value="ECO:0007669"/>
    <property type="project" value="UniProtKB-SubCell"/>
</dbReference>
<sequence length="458" mass="50263">MHTGRWYSVLSAVSSSFIKTSCSICIVSSFHASVASPYPPSGVSSAHIASHKTESQDLHPGFRNDSIDSDLRSEYIQPRSDAFYKWIGLSIVVASAIASNLGVNVQKLSHVQEAKQAHLGKRTYYTRPLWLIGMILIVFGSIGDLIALGFAPQALVASVGGGSTVLVNVFFAHLWLGQALTLIDGIGTFLIVVGVVLSTVANTPDSQLSLEELEYQFVQSEFLVYVFLTILVLLCISSELQAIKKTMRARAGDHQARKLPFLYATASGIVGSYSVLLAKCAAILLILTIRGTNQFVYTTTYLFVGGTVASLLLQTDLFNRAIMEGDTLRVYPMFQCFWIGSSFIGGVVFYGKYRQFGIFEWTCLPIALIFIISGIYLLARYNEEELESTLDAGNILRRGPLDQHQGHGTQCARFTTLVPLSPSRFCSSSILYQSNGSVEERTPLVPLSNTKWEAFAHF</sequence>
<dbReference type="PANTHER" id="PTHR12570:SF9">
    <property type="entry name" value="MAGNESIUM TRANSPORTER NIPA8-RELATED"/>
    <property type="match status" value="1"/>
</dbReference>
<dbReference type="OrthoDB" id="165382at2759"/>
<evidence type="ECO:0000313" key="7">
    <source>
        <dbReference type="Proteomes" id="UP000053237"/>
    </source>
</evidence>
<evidence type="ECO:0000256" key="2">
    <source>
        <dbReference type="ARBA" id="ARBA00022692"/>
    </source>
</evidence>
<dbReference type="InParanoid" id="A0A024GU94"/>
<evidence type="ECO:0000256" key="5">
    <source>
        <dbReference type="SAM" id="Phobius"/>
    </source>
</evidence>
<protein>
    <recommendedName>
        <fullName evidence="8">Magnesium transporter</fullName>
    </recommendedName>
</protein>
<comment type="subcellular location">
    <subcellularLocation>
        <location evidence="1">Membrane</location>
        <topology evidence="1">Multi-pass membrane protein</topology>
    </subcellularLocation>
</comment>
<gene>
    <name evidence="6" type="ORF">BN9_123410</name>
</gene>
<keyword evidence="4 5" id="KW-0472">Membrane</keyword>
<feature type="transmembrane region" description="Helical" evidence="5">
    <location>
        <begin position="261"/>
        <end position="289"/>
    </location>
</feature>
<evidence type="ECO:0000256" key="1">
    <source>
        <dbReference type="ARBA" id="ARBA00004141"/>
    </source>
</evidence>
<feature type="transmembrane region" description="Helical" evidence="5">
    <location>
        <begin position="124"/>
        <end position="148"/>
    </location>
</feature>
<feature type="transmembrane region" description="Helical" evidence="5">
    <location>
        <begin position="330"/>
        <end position="350"/>
    </location>
</feature>
<reference evidence="6 7" key="1">
    <citation type="submission" date="2012-05" db="EMBL/GenBank/DDBJ databases">
        <title>Recombination and specialization in a pathogen metapopulation.</title>
        <authorList>
            <person name="Gardiner A."/>
            <person name="Kemen E."/>
            <person name="Schultz-Larsen T."/>
            <person name="MacLean D."/>
            <person name="Van Oosterhout C."/>
            <person name="Jones J.D.G."/>
        </authorList>
    </citation>
    <scope>NUCLEOTIDE SEQUENCE [LARGE SCALE GENOMIC DNA]</scope>
    <source>
        <strain evidence="6 7">Ac Nc2</strain>
    </source>
</reference>
<dbReference type="Proteomes" id="UP000053237">
    <property type="component" value="Unassembled WGS sequence"/>
</dbReference>
<keyword evidence="7" id="KW-1185">Reference proteome</keyword>
<keyword evidence="3 5" id="KW-1133">Transmembrane helix</keyword>
<feature type="transmembrane region" description="Helical" evidence="5">
    <location>
        <begin position="356"/>
        <end position="379"/>
    </location>
</feature>
<feature type="transmembrane region" description="Helical" evidence="5">
    <location>
        <begin position="222"/>
        <end position="240"/>
    </location>
</feature>
<comment type="caution">
    <text evidence="6">The sequence shown here is derived from an EMBL/GenBank/DDBJ whole genome shotgun (WGS) entry which is preliminary data.</text>
</comment>
<evidence type="ECO:0000313" key="6">
    <source>
        <dbReference type="EMBL" id="CCI50505.1"/>
    </source>
</evidence>
<evidence type="ECO:0000256" key="4">
    <source>
        <dbReference type="ARBA" id="ARBA00023136"/>
    </source>
</evidence>
<feature type="transmembrane region" description="Helical" evidence="5">
    <location>
        <begin position="295"/>
        <end position="318"/>
    </location>
</feature>
<dbReference type="AlphaFoldDB" id="A0A024GU94"/>
<proteinExistence type="predicted"/>
<name>A0A024GU94_9STRA</name>